<dbReference type="AlphaFoldDB" id="A0AAX4KDI1"/>
<evidence type="ECO:0000313" key="2">
    <source>
        <dbReference type="Proteomes" id="UP001358614"/>
    </source>
</evidence>
<organism evidence="1 2">
    <name type="scientific">Kwoniella europaea PYCC6329</name>
    <dbReference type="NCBI Taxonomy" id="1423913"/>
    <lineage>
        <taxon>Eukaryota</taxon>
        <taxon>Fungi</taxon>
        <taxon>Dikarya</taxon>
        <taxon>Basidiomycota</taxon>
        <taxon>Agaricomycotina</taxon>
        <taxon>Tremellomycetes</taxon>
        <taxon>Tremellales</taxon>
        <taxon>Cryptococcaceae</taxon>
        <taxon>Kwoniella</taxon>
    </lineage>
</organism>
<dbReference type="EMBL" id="CP144089">
    <property type="protein sequence ID" value="WWD04069.1"/>
    <property type="molecule type" value="Genomic_DNA"/>
</dbReference>
<protein>
    <submittedName>
        <fullName evidence="1">Uncharacterized protein</fullName>
    </submittedName>
</protein>
<dbReference type="RefSeq" id="XP_066082036.1">
    <property type="nucleotide sequence ID" value="XM_066225939.1"/>
</dbReference>
<dbReference type="GeneID" id="91100938"/>
<name>A0AAX4KDI1_9TREE</name>
<proteinExistence type="predicted"/>
<dbReference type="Proteomes" id="UP001358614">
    <property type="component" value="Chromosome 1"/>
</dbReference>
<gene>
    <name evidence="1" type="ORF">V865_002134</name>
</gene>
<accession>A0AAX4KDI1</accession>
<sequence length="315" mass="36423">MTPDLNRICERFSHLVAREEAKRAYSVSDRRYGQPSKQLLDLYDDKYHSNFVSNVMATIADEMHRRLRNESEMNNFLDRLSAEDDECTISPIHLLGLNTLDKTKPSQYALTFGNNTASYSHSTPTTQEILQGITQVESQIRQERSEEENRKRDLLKNMYKDDESKSNDPYKLNTILEKIPLTRVTHKLSARFSKLVSFAQVIRVCKEMIGGHLSPEVIGEATLLLTSSHEPRIREIIEKECLTIAENWTRRGQTFVQSLYEIMDNDGLTIEKNEDEGYNGYHLNFGPHIASYSTQIVRTMDITEVIDAARRKYHQ</sequence>
<evidence type="ECO:0000313" key="1">
    <source>
        <dbReference type="EMBL" id="WWD04069.1"/>
    </source>
</evidence>
<keyword evidence="2" id="KW-1185">Reference proteome</keyword>
<dbReference type="KEGG" id="ker:91100938"/>
<reference evidence="1 2" key="1">
    <citation type="submission" date="2024-01" db="EMBL/GenBank/DDBJ databases">
        <title>Comparative genomics of Cryptococcus and Kwoniella reveals pathogenesis evolution and contrasting modes of karyotype evolution via chromosome fusion or intercentromeric recombination.</title>
        <authorList>
            <person name="Coelho M.A."/>
            <person name="David-Palma M."/>
            <person name="Shea T."/>
            <person name="Bowers K."/>
            <person name="McGinley-Smith S."/>
            <person name="Mohammad A.W."/>
            <person name="Gnirke A."/>
            <person name="Yurkov A.M."/>
            <person name="Nowrousian M."/>
            <person name="Sun S."/>
            <person name="Cuomo C.A."/>
            <person name="Heitman J."/>
        </authorList>
    </citation>
    <scope>NUCLEOTIDE SEQUENCE [LARGE SCALE GENOMIC DNA]</scope>
    <source>
        <strain evidence="1 2">PYCC6329</strain>
    </source>
</reference>